<dbReference type="Gramene" id="Bra038879.1">
    <property type="protein sequence ID" value="Bra038879.1-P"/>
    <property type="gene ID" value="Bra038879"/>
</dbReference>
<dbReference type="AlphaFoldDB" id="M4FCR0"/>
<dbReference type="InParanoid" id="M4FCR0"/>
<reference evidence="1" key="3">
    <citation type="submission" date="2023-03" db="UniProtKB">
        <authorList>
            <consortium name="EnsemblPlants"/>
        </authorList>
    </citation>
    <scope>IDENTIFICATION</scope>
    <source>
        <strain evidence="1">cv. Chiifu-401-42</strain>
    </source>
</reference>
<reference evidence="1 2" key="2">
    <citation type="journal article" date="2018" name="Hortic Res">
        <title>Improved Brassica rapa reference genome by single-molecule sequencing and chromosome conformation capture technologies.</title>
        <authorList>
            <person name="Zhang L."/>
            <person name="Cai X."/>
            <person name="Wu J."/>
            <person name="Liu M."/>
            <person name="Grob S."/>
            <person name="Cheng F."/>
            <person name="Liang J."/>
            <person name="Cai C."/>
            <person name="Liu Z."/>
            <person name="Liu B."/>
            <person name="Wang F."/>
            <person name="Li S."/>
            <person name="Liu F."/>
            <person name="Li X."/>
            <person name="Cheng L."/>
            <person name="Yang W."/>
            <person name="Li M.H."/>
            <person name="Grossniklaus U."/>
            <person name="Zheng H."/>
            <person name="Wang X."/>
        </authorList>
    </citation>
    <scope>NUCLEOTIDE SEQUENCE [LARGE SCALE GENOMIC DNA]</scope>
    <source>
        <strain evidence="1 2">cv. Chiifu-401-42</strain>
    </source>
</reference>
<proteinExistence type="predicted"/>
<evidence type="ECO:0000313" key="2">
    <source>
        <dbReference type="Proteomes" id="UP000011750"/>
    </source>
</evidence>
<dbReference type="EnsemblPlants" id="Bra038879.1">
    <property type="protein sequence ID" value="Bra038879.1-P"/>
    <property type="gene ID" value="Bra038879"/>
</dbReference>
<organism evidence="1 2">
    <name type="scientific">Brassica campestris</name>
    <name type="common">Field mustard</name>
    <dbReference type="NCBI Taxonomy" id="3711"/>
    <lineage>
        <taxon>Eukaryota</taxon>
        <taxon>Viridiplantae</taxon>
        <taxon>Streptophyta</taxon>
        <taxon>Embryophyta</taxon>
        <taxon>Tracheophyta</taxon>
        <taxon>Spermatophyta</taxon>
        <taxon>Magnoliopsida</taxon>
        <taxon>eudicotyledons</taxon>
        <taxon>Gunneridae</taxon>
        <taxon>Pentapetalae</taxon>
        <taxon>rosids</taxon>
        <taxon>malvids</taxon>
        <taxon>Brassicales</taxon>
        <taxon>Brassicaceae</taxon>
        <taxon>Brassiceae</taxon>
        <taxon>Brassica</taxon>
    </lineage>
</organism>
<keyword evidence="2" id="KW-1185">Reference proteome</keyword>
<dbReference type="HOGENOM" id="CLU_1752288_0_0_1"/>
<sequence length="149" mass="16960">MGKAKKKSLPTEAELFVCLKKDIQQLSKAVQDFVIQVNSNHEDVFDNFSDGQEIFSEQKIDPSHGLFDEDNIKGDECYFVDQIGDPIFDVYGEYNAIYADPIFEDDSKKYFCIGQFGDDVFDAEKNPVFDVVDEDEAEAIPIYDVTLET</sequence>
<reference evidence="1 2" key="1">
    <citation type="journal article" date="2011" name="Nat. Genet.">
        <title>The genome of the mesopolyploid crop species Brassica rapa.</title>
        <authorList>
            <consortium name="Brassica rapa Genome Sequencing Project Consortium"/>
            <person name="Wang X."/>
            <person name="Wang H."/>
            <person name="Wang J."/>
            <person name="Sun R."/>
            <person name="Wu J."/>
            <person name="Liu S."/>
            <person name="Bai Y."/>
            <person name="Mun J.H."/>
            <person name="Bancroft I."/>
            <person name="Cheng F."/>
            <person name="Huang S."/>
            <person name="Li X."/>
            <person name="Hua W."/>
            <person name="Wang J."/>
            <person name="Wang X."/>
            <person name="Freeling M."/>
            <person name="Pires J.C."/>
            <person name="Paterson A.H."/>
            <person name="Chalhoub B."/>
            <person name="Wang B."/>
            <person name="Hayward A."/>
            <person name="Sharpe A.G."/>
            <person name="Park B.S."/>
            <person name="Weisshaar B."/>
            <person name="Liu B."/>
            <person name="Li B."/>
            <person name="Liu B."/>
            <person name="Tong C."/>
            <person name="Song C."/>
            <person name="Duran C."/>
            <person name="Peng C."/>
            <person name="Geng C."/>
            <person name="Koh C."/>
            <person name="Lin C."/>
            <person name="Edwards D."/>
            <person name="Mu D."/>
            <person name="Shen D."/>
            <person name="Soumpourou E."/>
            <person name="Li F."/>
            <person name="Fraser F."/>
            <person name="Conant G."/>
            <person name="Lassalle G."/>
            <person name="King G.J."/>
            <person name="Bonnema G."/>
            <person name="Tang H."/>
            <person name="Wang H."/>
            <person name="Belcram H."/>
            <person name="Zhou H."/>
            <person name="Hirakawa H."/>
            <person name="Abe H."/>
            <person name="Guo H."/>
            <person name="Wang H."/>
            <person name="Jin H."/>
            <person name="Parkin I.A."/>
            <person name="Batley J."/>
            <person name="Kim J.S."/>
            <person name="Just J."/>
            <person name="Li J."/>
            <person name="Xu J."/>
            <person name="Deng J."/>
            <person name="Kim J.A."/>
            <person name="Li J."/>
            <person name="Yu J."/>
            <person name="Meng J."/>
            <person name="Wang J."/>
            <person name="Min J."/>
            <person name="Poulain J."/>
            <person name="Wang J."/>
            <person name="Hatakeyama K."/>
            <person name="Wu K."/>
            <person name="Wang L."/>
            <person name="Fang L."/>
            <person name="Trick M."/>
            <person name="Links M.G."/>
            <person name="Zhao M."/>
            <person name="Jin M."/>
            <person name="Ramchiary N."/>
            <person name="Drou N."/>
            <person name="Berkman P.J."/>
            <person name="Cai Q."/>
            <person name="Huang Q."/>
            <person name="Li R."/>
            <person name="Tabata S."/>
            <person name="Cheng S."/>
            <person name="Zhang S."/>
            <person name="Zhang S."/>
            <person name="Huang S."/>
            <person name="Sato S."/>
            <person name="Sun S."/>
            <person name="Kwon S.J."/>
            <person name="Choi S.R."/>
            <person name="Lee T.H."/>
            <person name="Fan W."/>
            <person name="Zhao X."/>
            <person name="Tan X."/>
            <person name="Xu X."/>
            <person name="Wang Y."/>
            <person name="Qiu Y."/>
            <person name="Yin Y."/>
            <person name="Li Y."/>
            <person name="Du Y."/>
            <person name="Liao Y."/>
            <person name="Lim Y."/>
            <person name="Narusaka Y."/>
            <person name="Wang Y."/>
            <person name="Wang Z."/>
            <person name="Li Z."/>
            <person name="Wang Z."/>
            <person name="Xiong Z."/>
            <person name="Zhang Z."/>
        </authorList>
    </citation>
    <scope>NUCLEOTIDE SEQUENCE [LARGE SCALE GENOMIC DNA]</scope>
    <source>
        <strain evidence="1 2">cv. Chiifu-401-42</strain>
    </source>
</reference>
<protein>
    <submittedName>
        <fullName evidence="1">Uncharacterized protein</fullName>
    </submittedName>
</protein>
<evidence type="ECO:0000313" key="1">
    <source>
        <dbReference type="EnsemblPlants" id="Bra038879.1-P"/>
    </source>
</evidence>
<dbReference type="Proteomes" id="UP000011750">
    <property type="component" value="Chromosome A01"/>
</dbReference>
<name>M4FCR0_BRACM</name>
<accession>M4FCR0</accession>